<dbReference type="OrthoDB" id="159619at2759"/>
<comment type="caution">
    <text evidence="1">The sequence shown here is derived from an EMBL/GenBank/DDBJ whole genome shotgun (WGS) entry which is preliminary data.</text>
</comment>
<dbReference type="Proteomes" id="UP000794436">
    <property type="component" value="Unassembled WGS sequence"/>
</dbReference>
<organism evidence="1 2">
    <name type="scientific">Pythium oligandrum</name>
    <name type="common">Mycoparasitic fungus</name>
    <dbReference type="NCBI Taxonomy" id="41045"/>
    <lineage>
        <taxon>Eukaryota</taxon>
        <taxon>Sar</taxon>
        <taxon>Stramenopiles</taxon>
        <taxon>Oomycota</taxon>
        <taxon>Peronosporomycetes</taxon>
        <taxon>Pythiales</taxon>
        <taxon>Pythiaceae</taxon>
        <taxon>Pythium</taxon>
    </lineage>
</organism>
<reference evidence="1" key="1">
    <citation type="submission" date="2019-03" db="EMBL/GenBank/DDBJ databases">
        <title>Long read genome sequence of the mycoparasitic Pythium oligandrum ATCC 38472 isolated from sugarbeet rhizosphere.</title>
        <authorList>
            <person name="Gaulin E."/>
        </authorList>
    </citation>
    <scope>NUCLEOTIDE SEQUENCE</scope>
    <source>
        <strain evidence="1">ATCC 38472_TT</strain>
    </source>
</reference>
<protein>
    <submittedName>
        <fullName evidence="1">Uncharacterized protein</fullName>
    </submittedName>
</protein>
<sequence length="71" mass="7631">MTNSVTLTLENLKDAIVSAFMNAPQIDARHTARVPLDLVVPSKEAQAKVMENHSGGYWASVPQLPVPTTTA</sequence>
<name>A0A8K1CKX1_PYTOL</name>
<dbReference type="EMBL" id="SPLM01000040">
    <property type="protein sequence ID" value="TMW64238.1"/>
    <property type="molecule type" value="Genomic_DNA"/>
</dbReference>
<dbReference type="AlphaFoldDB" id="A0A8K1CKX1"/>
<accession>A0A8K1CKX1</accession>
<gene>
    <name evidence="1" type="ORF">Poli38472_012860</name>
</gene>
<keyword evidence="2" id="KW-1185">Reference proteome</keyword>
<proteinExistence type="predicted"/>
<evidence type="ECO:0000313" key="2">
    <source>
        <dbReference type="Proteomes" id="UP000794436"/>
    </source>
</evidence>
<evidence type="ECO:0000313" key="1">
    <source>
        <dbReference type="EMBL" id="TMW64238.1"/>
    </source>
</evidence>